<dbReference type="EMBL" id="JAAAWO010000007">
    <property type="protein sequence ID" value="NDW16082.1"/>
    <property type="molecule type" value="Genomic_DNA"/>
</dbReference>
<comment type="caution">
    <text evidence="1">The sequence shown here is derived from an EMBL/GenBank/DDBJ whole genome shotgun (WGS) entry which is preliminary data.</text>
</comment>
<accession>A0A6N9THY1</accession>
<evidence type="ECO:0000313" key="2">
    <source>
        <dbReference type="Proteomes" id="UP000471381"/>
    </source>
</evidence>
<dbReference type="Proteomes" id="UP000471381">
    <property type="component" value="Unassembled WGS sequence"/>
</dbReference>
<name>A0A6N9THY1_9ALTE</name>
<protein>
    <submittedName>
        <fullName evidence="1">Uncharacterized protein</fullName>
    </submittedName>
</protein>
<sequence length="228" mass="26271">MCKENGKQVKADYTIKTTTHTATGADAHHSIRESNLLLWRMDNKVAHQYPSTQITEVYTLVRNKLIKPVRYFDGHQRAIEYQPGETIHGKKETDFSYRYQLISDTFIDNMTLVSSEGKHCNQKDTYTLKTATGSFSLVWLPQQQLIERFDIEQGNMHRTWTLTNTDYEADVSTFFAKRIDYQSTDYADIGDDHTDPFLTKMVTQGFIEAGASGFYDQHGRALEGEHNH</sequence>
<evidence type="ECO:0000313" key="1">
    <source>
        <dbReference type="EMBL" id="NDW16082.1"/>
    </source>
</evidence>
<keyword evidence="2" id="KW-1185">Reference proteome</keyword>
<organism evidence="1 2">
    <name type="scientific">Alteromonas genovensis</name>
    <dbReference type="NCBI Taxonomy" id="471225"/>
    <lineage>
        <taxon>Bacteria</taxon>
        <taxon>Pseudomonadati</taxon>
        <taxon>Pseudomonadota</taxon>
        <taxon>Gammaproteobacteria</taxon>
        <taxon>Alteromonadales</taxon>
        <taxon>Alteromonadaceae</taxon>
        <taxon>Alteromonas/Salinimonas group</taxon>
        <taxon>Alteromonas</taxon>
    </lineage>
</organism>
<proteinExistence type="predicted"/>
<dbReference type="AlphaFoldDB" id="A0A6N9THY1"/>
<reference evidence="1 2" key="1">
    <citation type="submission" date="2020-01" db="EMBL/GenBank/DDBJ databases">
        <title>Genomes of bacteria type strains.</title>
        <authorList>
            <person name="Chen J."/>
            <person name="Zhu S."/>
            <person name="Yang J."/>
        </authorList>
    </citation>
    <scope>NUCLEOTIDE SEQUENCE [LARGE SCALE GENOMIC DNA]</scope>
    <source>
        <strain evidence="1 2">LMG 24078</strain>
    </source>
</reference>
<gene>
    <name evidence="1" type="ORF">GTQ48_11185</name>
</gene>